<accession>B3P5W9</accession>
<sequence>MHLTKSPNRSSSSSSSSNRISYKFECHSNSKQNSNTGKMAAEARTISQPGHIRDRRLRSLPHILLLAIAVVALHLESGLNFILLLRQSDRRKTGAAVETDGQMSIQDMCSGYGVPAIHPFVLPSSFLHSWHSLRFTQVLAFEPWSVHVRFSI</sequence>
<reference evidence="2 3" key="2">
    <citation type="journal article" date="2008" name="Bioinformatics">
        <title>Assembly reconciliation.</title>
        <authorList>
            <person name="Zimin A.V."/>
            <person name="Smith D.R."/>
            <person name="Sutton G."/>
            <person name="Yorke J.A."/>
        </authorList>
    </citation>
    <scope>NUCLEOTIDE SEQUENCE [LARGE SCALE GENOMIC DNA]</scope>
    <source>
        <strain evidence="2 3">TSC#14021-0224.01</strain>
    </source>
</reference>
<dbReference type="EMBL" id="CH954182">
    <property type="protein sequence ID" value="EDV53369.1"/>
    <property type="molecule type" value="Genomic_DNA"/>
</dbReference>
<feature type="transmembrane region" description="Helical" evidence="1">
    <location>
        <begin position="63"/>
        <end position="85"/>
    </location>
</feature>
<organism evidence="2 3">
    <name type="scientific">Drosophila erecta</name>
    <name type="common">Fruit fly</name>
    <dbReference type="NCBI Taxonomy" id="7220"/>
    <lineage>
        <taxon>Eukaryota</taxon>
        <taxon>Metazoa</taxon>
        <taxon>Ecdysozoa</taxon>
        <taxon>Arthropoda</taxon>
        <taxon>Hexapoda</taxon>
        <taxon>Insecta</taxon>
        <taxon>Pterygota</taxon>
        <taxon>Neoptera</taxon>
        <taxon>Endopterygota</taxon>
        <taxon>Diptera</taxon>
        <taxon>Brachycera</taxon>
        <taxon>Muscomorpha</taxon>
        <taxon>Ephydroidea</taxon>
        <taxon>Drosophilidae</taxon>
        <taxon>Drosophila</taxon>
        <taxon>Sophophora</taxon>
    </lineage>
</organism>
<dbReference type="HOGENOM" id="CLU_1724197_0_0_1"/>
<keyword evidence="1" id="KW-1133">Transmembrane helix</keyword>
<evidence type="ECO:0000313" key="3">
    <source>
        <dbReference type="Proteomes" id="UP000008711"/>
    </source>
</evidence>
<name>B3P5W9_DROER</name>
<keyword evidence="1" id="KW-0472">Membrane</keyword>
<dbReference type="Proteomes" id="UP000008711">
    <property type="component" value="Unassembled WGS sequence"/>
</dbReference>
<reference evidence="2 3" key="1">
    <citation type="journal article" date="2007" name="Nature">
        <title>Evolution of genes and genomes on the Drosophila phylogeny.</title>
        <authorList>
            <consortium name="Drosophila 12 Genomes Consortium"/>
            <person name="Clark A.G."/>
            <person name="Eisen M.B."/>
            <person name="Smith D.R."/>
            <person name="Bergman C.M."/>
            <person name="Oliver B."/>
            <person name="Markow T.A."/>
            <person name="Kaufman T.C."/>
            <person name="Kellis M."/>
            <person name="Gelbart W."/>
            <person name="Iyer V.N."/>
            <person name="Pollard D.A."/>
            <person name="Sackton T.B."/>
            <person name="Larracuente A.M."/>
            <person name="Singh N.D."/>
            <person name="Abad J.P."/>
            <person name="Abt D.N."/>
            <person name="Adryan B."/>
            <person name="Aguade M."/>
            <person name="Akashi H."/>
            <person name="Anderson W.W."/>
            <person name="Aquadro C.F."/>
            <person name="Ardell D.H."/>
            <person name="Arguello R."/>
            <person name="Artieri C.G."/>
            <person name="Barbash D.A."/>
            <person name="Barker D."/>
            <person name="Barsanti P."/>
            <person name="Batterham P."/>
            <person name="Batzoglou S."/>
            <person name="Begun D."/>
            <person name="Bhutkar A."/>
            <person name="Blanco E."/>
            <person name="Bosak S.A."/>
            <person name="Bradley R.K."/>
            <person name="Brand A.D."/>
            <person name="Brent M.R."/>
            <person name="Brooks A.N."/>
            <person name="Brown R.H."/>
            <person name="Butlin R.K."/>
            <person name="Caggese C."/>
            <person name="Calvi B.R."/>
            <person name="Bernardo de Carvalho A."/>
            <person name="Caspi A."/>
            <person name="Castrezana S."/>
            <person name="Celniker S.E."/>
            <person name="Chang J.L."/>
            <person name="Chapple C."/>
            <person name="Chatterji S."/>
            <person name="Chinwalla A."/>
            <person name="Civetta A."/>
            <person name="Clifton S.W."/>
            <person name="Comeron J.M."/>
            <person name="Costello J.C."/>
            <person name="Coyne J.A."/>
            <person name="Daub J."/>
            <person name="David R.G."/>
            <person name="Delcher A.L."/>
            <person name="Delehaunty K."/>
            <person name="Do C.B."/>
            <person name="Ebling H."/>
            <person name="Edwards K."/>
            <person name="Eickbush T."/>
            <person name="Evans J.D."/>
            <person name="Filipski A."/>
            <person name="Findeiss S."/>
            <person name="Freyhult E."/>
            <person name="Fulton L."/>
            <person name="Fulton R."/>
            <person name="Garcia A.C."/>
            <person name="Gardiner A."/>
            <person name="Garfield D.A."/>
            <person name="Garvin B.E."/>
            <person name="Gibson G."/>
            <person name="Gilbert D."/>
            <person name="Gnerre S."/>
            <person name="Godfrey J."/>
            <person name="Good R."/>
            <person name="Gotea V."/>
            <person name="Gravely B."/>
            <person name="Greenberg A.J."/>
            <person name="Griffiths-Jones S."/>
            <person name="Gross S."/>
            <person name="Guigo R."/>
            <person name="Gustafson E.A."/>
            <person name="Haerty W."/>
            <person name="Hahn M.W."/>
            <person name="Halligan D.L."/>
            <person name="Halpern A.L."/>
            <person name="Halter G.M."/>
            <person name="Han M.V."/>
            <person name="Heger A."/>
            <person name="Hillier L."/>
            <person name="Hinrichs A.S."/>
            <person name="Holmes I."/>
            <person name="Hoskins R.A."/>
            <person name="Hubisz M.J."/>
            <person name="Hultmark D."/>
            <person name="Huntley M.A."/>
            <person name="Jaffe D.B."/>
            <person name="Jagadeeshan S."/>
            <person name="Jeck W.R."/>
            <person name="Johnson J."/>
            <person name="Jones C.D."/>
            <person name="Jordan W.C."/>
            <person name="Karpen G.H."/>
            <person name="Kataoka E."/>
            <person name="Keightley P.D."/>
            <person name="Kheradpour P."/>
            <person name="Kirkness E.F."/>
            <person name="Koerich L.B."/>
            <person name="Kristiansen K."/>
            <person name="Kudrna D."/>
            <person name="Kulathinal R.J."/>
            <person name="Kumar S."/>
            <person name="Kwok R."/>
            <person name="Lander E."/>
            <person name="Langley C.H."/>
            <person name="Lapoint R."/>
            <person name="Lazzaro B.P."/>
            <person name="Lee S.J."/>
            <person name="Levesque L."/>
            <person name="Li R."/>
            <person name="Lin C.F."/>
            <person name="Lin M.F."/>
            <person name="Lindblad-Toh K."/>
            <person name="Llopart A."/>
            <person name="Long M."/>
            <person name="Low L."/>
            <person name="Lozovsky E."/>
            <person name="Lu J."/>
            <person name="Luo M."/>
            <person name="Machado C.A."/>
            <person name="Makalowski W."/>
            <person name="Marzo M."/>
            <person name="Matsuda M."/>
            <person name="Matzkin L."/>
            <person name="McAllister B."/>
            <person name="McBride C.S."/>
            <person name="McKernan B."/>
            <person name="McKernan K."/>
            <person name="Mendez-Lago M."/>
            <person name="Minx P."/>
            <person name="Mollenhauer M.U."/>
            <person name="Montooth K."/>
            <person name="Mount S.M."/>
            <person name="Mu X."/>
            <person name="Myers E."/>
            <person name="Negre B."/>
            <person name="Newfeld S."/>
            <person name="Nielsen R."/>
            <person name="Noor M.A."/>
            <person name="O'Grady P."/>
            <person name="Pachter L."/>
            <person name="Papaceit M."/>
            <person name="Parisi M.J."/>
            <person name="Parisi M."/>
            <person name="Parts L."/>
            <person name="Pedersen J.S."/>
            <person name="Pesole G."/>
            <person name="Phillippy A.M."/>
            <person name="Ponting C.P."/>
            <person name="Pop M."/>
            <person name="Porcelli D."/>
            <person name="Powell J.R."/>
            <person name="Prohaska S."/>
            <person name="Pruitt K."/>
            <person name="Puig M."/>
            <person name="Quesneville H."/>
            <person name="Ram K.R."/>
            <person name="Rand D."/>
            <person name="Rasmussen M.D."/>
            <person name="Reed L.K."/>
            <person name="Reenan R."/>
            <person name="Reily A."/>
            <person name="Remington K.A."/>
            <person name="Rieger T.T."/>
            <person name="Ritchie M.G."/>
            <person name="Robin C."/>
            <person name="Rogers Y.H."/>
            <person name="Rohde C."/>
            <person name="Rozas J."/>
            <person name="Rubenfield M.J."/>
            <person name="Ruiz A."/>
            <person name="Russo S."/>
            <person name="Salzberg S.L."/>
            <person name="Sanchez-Gracia A."/>
            <person name="Saranga D.J."/>
            <person name="Sato H."/>
            <person name="Schaeffer S.W."/>
            <person name="Schatz M.C."/>
            <person name="Schlenke T."/>
            <person name="Schwartz R."/>
            <person name="Segarra C."/>
            <person name="Singh R.S."/>
            <person name="Sirot L."/>
            <person name="Sirota M."/>
            <person name="Sisneros N.B."/>
            <person name="Smith C.D."/>
            <person name="Smith T.F."/>
            <person name="Spieth J."/>
            <person name="Stage D.E."/>
            <person name="Stark A."/>
            <person name="Stephan W."/>
            <person name="Strausberg R.L."/>
            <person name="Strempel S."/>
            <person name="Sturgill D."/>
            <person name="Sutton G."/>
            <person name="Sutton G.G."/>
            <person name="Tao W."/>
            <person name="Teichmann S."/>
            <person name="Tobari Y.N."/>
            <person name="Tomimura Y."/>
            <person name="Tsolas J.M."/>
            <person name="Valente V.L."/>
            <person name="Venter E."/>
            <person name="Venter J.C."/>
            <person name="Vicario S."/>
            <person name="Vieira F.G."/>
            <person name="Vilella A.J."/>
            <person name="Villasante A."/>
            <person name="Walenz B."/>
            <person name="Wang J."/>
            <person name="Wasserman M."/>
            <person name="Watts T."/>
            <person name="Wilson D."/>
            <person name="Wilson R.K."/>
            <person name="Wing R.A."/>
            <person name="Wolfner M.F."/>
            <person name="Wong A."/>
            <person name="Wong G.K."/>
            <person name="Wu C.I."/>
            <person name="Wu G."/>
            <person name="Yamamoto D."/>
            <person name="Yang H.P."/>
            <person name="Yang S.P."/>
            <person name="Yorke J.A."/>
            <person name="Yoshida K."/>
            <person name="Zdobnov E."/>
            <person name="Zhang P."/>
            <person name="Zhang Y."/>
            <person name="Zimin A.V."/>
            <person name="Baldwin J."/>
            <person name="Abdouelleil A."/>
            <person name="Abdulkadir J."/>
            <person name="Abebe A."/>
            <person name="Abera B."/>
            <person name="Abreu J."/>
            <person name="Acer S.C."/>
            <person name="Aftuck L."/>
            <person name="Alexander A."/>
            <person name="An P."/>
            <person name="Anderson E."/>
            <person name="Anderson S."/>
            <person name="Arachi H."/>
            <person name="Azer M."/>
            <person name="Bachantsang P."/>
            <person name="Barry A."/>
            <person name="Bayul T."/>
            <person name="Berlin A."/>
            <person name="Bessette D."/>
            <person name="Bloom T."/>
            <person name="Blye J."/>
            <person name="Boguslavskiy L."/>
            <person name="Bonnet C."/>
            <person name="Boukhgalter B."/>
            <person name="Bourzgui I."/>
            <person name="Brown A."/>
            <person name="Cahill P."/>
            <person name="Channer S."/>
            <person name="Cheshatsang Y."/>
            <person name="Chuda L."/>
            <person name="Citroen M."/>
            <person name="Collymore A."/>
            <person name="Cooke P."/>
            <person name="Costello M."/>
            <person name="D'Aco K."/>
            <person name="Daza R."/>
            <person name="De Haan G."/>
            <person name="DeGray S."/>
            <person name="DeMaso C."/>
            <person name="Dhargay N."/>
            <person name="Dooley K."/>
            <person name="Dooley E."/>
            <person name="Doricent M."/>
            <person name="Dorje P."/>
            <person name="Dorjee K."/>
            <person name="Dupes A."/>
            <person name="Elong R."/>
            <person name="Falk J."/>
            <person name="Farina A."/>
            <person name="Faro S."/>
            <person name="Ferguson D."/>
            <person name="Fisher S."/>
            <person name="Foley C.D."/>
            <person name="Franke A."/>
            <person name="Friedrich D."/>
            <person name="Gadbois L."/>
            <person name="Gearin G."/>
            <person name="Gearin C.R."/>
            <person name="Giannoukos G."/>
            <person name="Goode T."/>
            <person name="Graham J."/>
            <person name="Grandbois E."/>
            <person name="Grewal S."/>
            <person name="Gyaltsen K."/>
            <person name="Hafez N."/>
            <person name="Hagos B."/>
            <person name="Hall J."/>
            <person name="Henson C."/>
            <person name="Hollinger A."/>
            <person name="Honan T."/>
            <person name="Huard M.D."/>
            <person name="Hughes L."/>
            <person name="Hurhula B."/>
            <person name="Husby M.E."/>
            <person name="Kamat A."/>
            <person name="Kanga B."/>
            <person name="Kashin S."/>
            <person name="Khazanovich D."/>
            <person name="Kisner P."/>
            <person name="Lance K."/>
            <person name="Lara M."/>
            <person name="Lee W."/>
            <person name="Lennon N."/>
            <person name="Letendre F."/>
            <person name="LeVine R."/>
            <person name="Lipovsky A."/>
            <person name="Liu X."/>
            <person name="Liu J."/>
            <person name="Liu S."/>
            <person name="Lokyitsang T."/>
            <person name="Lokyitsang Y."/>
            <person name="Lubonja R."/>
            <person name="Lui A."/>
            <person name="MacDonald P."/>
            <person name="Magnisalis V."/>
            <person name="Maru K."/>
            <person name="Matthews C."/>
            <person name="McCusker W."/>
            <person name="McDonough S."/>
            <person name="Mehta T."/>
            <person name="Meldrim J."/>
            <person name="Meneus L."/>
            <person name="Mihai O."/>
            <person name="Mihalev A."/>
            <person name="Mihova T."/>
            <person name="Mittelman R."/>
            <person name="Mlenga V."/>
            <person name="Montmayeur A."/>
            <person name="Mulrain L."/>
            <person name="Navidi A."/>
            <person name="Naylor J."/>
            <person name="Negash T."/>
            <person name="Nguyen T."/>
            <person name="Nguyen N."/>
            <person name="Nicol R."/>
            <person name="Norbu C."/>
            <person name="Norbu N."/>
            <person name="Novod N."/>
            <person name="O'Neill B."/>
            <person name="Osman S."/>
            <person name="Markiewicz E."/>
            <person name="Oyono O.L."/>
            <person name="Patti C."/>
            <person name="Phunkhang P."/>
            <person name="Pierre F."/>
            <person name="Priest M."/>
            <person name="Raghuraman S."/>
            <person name="Rege F."/>
            <person name="Reyes R."/>
            <person name="Rise C."/>
            <person name="Rogov P."/>
            <person name="Ross K."/>
            <person name="Ryan E."/>
            <person name="Settipalli S."/>
            <person name="Shea T."/>
            <person name="Sherpa N."/>
            <person name="Shi L."/>
            <person name="Shih D."/>
            <person name="Sparrow T."/>
            <person name="Spaulding J."/>
            <person name="Stalker J."/>
            <person name="Stange-Thomann N."/>
            <person name="Stavropoulos S."/>
            <person name="Stone C."/>
            <person name="Strader C."/>
            <person name="Tesfaye S."/>
            <person name="Thomson T."/>
            <person name="Thoulutsang Y."/>
            <person name="Thoulutsang D."/>
            <person name="Topham K."/>
            <person name="Topping I."/>
            <person name="Tsamla T."/>
            <person name="Vassiliev H."/>
            <person name="Vo A."/>
            <person name="Wangchuk T."/>
            <person name="Wangdi T."/>
            <person name="Weiand M."/>
            <person name="Wilkinson J."/>
            <person name="Wilson A."/>
            <person name="Yadav S."/>
            <person name="Young G."/>
            <person name="Yu Q."/>
            <person name="Zembek L."/>
            <person name="Zhong D."/>
            <person name="Zimmer A."/>
            <person name="Zwirko Z."/>
            <person name="Jaffe D.B."/>
            <person name="Alvarez P."/>
            <person name="Brockman W."/>
            <person name="Butler J."/>
            <person name="Chin C."/>
            <person name="Gnerre S."/>
            <person name="Grabherr M."/>
            <person name="Kleber M."/>
            <person name="Mauceli E."/>
            <person name="MacCallum I."/>
        </authorList>
    </citation>
    <scope>NUCLEOTIDE SEQUENCE [LARGE SCALE GENOMIC DNA]</scope>
    <source>
        <strain evidence="2 3">TSC#14021-0224.01</strain>
    </source>
</reference>
<dbReference type="AlphaFoldDB" id="B3P5W9"/>
<evidence type="ECO:0000313" key="2">
    <source>
        <dbReference type="EMBL" id="EDV53369.1"/>
    </source>
</evidence>
<keyword evidence="3" id="KW-1185">Reference proteome</keyword>
<keyword evidence="1" id="KW-0812">Transmembrane</keyword>
<evidence type="ECO:0000256" key="1">
    <source>
        <dbReference type="SAM" id="Phobius"/>
    </source>
</evidence>
<gene>
    <name evidence="2" type="primary">Dere\GG12090</name>
    <name evidence="2" type="ORF">Dere_GG12090</name>
</gene>
<proteinExistence type="predicted"/>
<protein>
    <submittedName>
        <fullName evidence="2">GG12090</fullName>
    </submittedName>
</protein>
<dbReference type="OrthoDB" id="6159398at2759"/>